<dbReference type="Proteomes" id="UP000236075">
    <property type="component" value="Unassembled WGS sequence"/>
</dbReference>
<dbReference type="AlphaFoldDB" id="A0A2N8IR01"/>
<reference evidence="3 4" key="1">
    <citation type="journal article" date="2017" name="BMC Genomics">
        <title>Genome sequencing of 39 Akkermansia muciniphila isolates reveals its population structure, genomic and functional diverisity, and global distribution in mammalian gut microbiotas.</title>
        <authorList>
            <person name="Guo X."/>
            <person name="Li S."/>
            <person name="Zhang J."/>
            <person name="Wu F."/>
            <person name="Li X."/>
            <person name="Wu D."/>
            <person name="Zhang M."/>
            <person name="Ou Z."/>
            <person name="Jie Z."/>
            <person name="Yan Q."/>
            <person name="Li P."/>
            <person name="Yi J."/>
            <person name="Peng Y."/>
        </authorList>
    </citation>
    <scope>NUCLEOTIDE SEQUENCE [LARGE SCALE GENOMIC DNA]</scope>
    <source>
        <strain evidence="3 4">GP28</strain>
    </source>
</reference>
<gene>
    <name evidence="3" type="ORF">CXT95_00150</name>
</gene>
<proteinExistence type="predicted"/>
<evidence type="ECO:0000256" key="1">
    <source>
        <dbReference type="SAM" id="MobiDB-lite"/>
    </source>
</evidence>
<feature type="transmembrane region" description="Helical" evidence="2">
    <location>
        <begin position="65"/>
        <end position="84"/>
    </location>
</feature>
<comment type="caution">
    <text evidence="3">The sequence shown here is derived from an EMBL/GenBank/DDBJ whole genome shotgun (WGS) entry which is preliminary data.</text>
</comment>
<evidence type="ECO:0000256" key="2">
    <source>
        <dbReference type="SAM" id="Phobius"/>
    </source>
</evidence>
<keyword evidence="2" id="KW-1133">Transmembrane helix</keyword>
<feature type="region of interest" description="Disordered" evidence="1">
    <location>
        <begin position="100"/>
        <end position="123"/>
    </location>
</feature>
<organism evidence="3 4">
    <name type="scientific">Akkermansia muciniphila</name>
    <dbReference type="NCBI Taxonomy" id="239935"/>
    <lineage>
        <taxon>Bacteria</taxon>
        <taxon>Pseudomonadati</taxon>
        <taxon>Verrucomicrobiota</taxon>
        <taxon>Verrucomicrobiia</taxon>
        <taxon>Verrucomicrobiales</taxon>
        <taxon>Akkermansiaceae</taxon>
        <taxon>Akkermansia</taxon>
    </lineage>
</organism>
<protein>
    <submittedName>
        <fullName evidence="3">Uncharacterized protein</fullName>
    </submittedName>
</protein>
<feature type="transmembrane region" description="Helical" evidence="2">
    <location>
        <begin position="6"/>
        <end position="28"/>
    </location>
</feature>
<dbReference type="EMBL" id="PJLB01000004">
    <property type="protein sequence ID" value="PND04887.1"/>
    <property type="molecule type" value="Genomic_DNA"/>
</dbReference>
<sequence>MFSRFIITNTMLDFLVFLLDIPSLLADFSPRAKHKGESPYWRFMGLFLLTAELVILFLWDITESPPALVACITLGLWLIAHLSIRAFRNGKNVNGLSVRSAPPFSSQAPQRNEAPTPYLPERE</sequence>
<feature type="transmembrane region" description="Helical" evidence="2">
    <location>
        <begin position="40"/>
        <end position="59"/>
    </location>
</feature>
<keyword evidence="2" id="KW-0812">Transmembrane</keyword>
<evidence type="ECO:0000313" key="3">
    <source>
        <dbReference type="EMBL" id="PND04887.1"/>
    </source>
</evidence>
<keyword evidence="2" id="KW-0472">Membrane</keyword>
<accession>A0A2N8IR01</accession>
<name>A0A2N8IR01_9BACT</name>
<evidence type="ECO:0000313" key="4">
    <source>
        <dbReference type="Proteomes" id="UP000236075"/>
    </source>
</evidence>
<feature type="compositionally biased region" description="Polar residues" evidence="1">
    <location>
        <begin position="100"/>
        <end position="110"/>
    </location>
</feature>